<reference evidence="13" key="2">
    <citation type="submission" date="2023-06" db="EMBL/GenBank/DDBJ databases">
        <authorList>
            <person name="Lucena T."/>
            <person name="Sun Q."/>
        </authorList>
    </citation>
    <scope>NUCLEOTIDE SEQUENCE</scope>
    <source>
        <strain evidence="13">CECT 7703</strain>
    </source>
</reference>
<organism evidence="13 14">
    <name type="scientific">Chitinimonas viridis</name>
    <dbReference type="NCBI Taxonomy" id="664880"/>
    <lineage>
        <taxon>Bacteria</taxon>
        <taxon>Pseudomonadati</taxon>
        <taxon>Pseudomonadota</taxon>
        <taxon>Betaproteobacteria</taxon>
        <taxon>Neisseriales</taxon>
        <taxon>Chitinibacteraceae</taxon>
        <taxon>Chitinimonas</taxon>
    </lineage>
</organism>
<evidence type="ECO:0000256" key="7">
    <source>
        <dbReference type="ARBA" id="ARBA00023136"/>
    </source>
</evidence>
<comment type="caution">
    <text evidence="13">The sequence shown here is derived from an EMBL/GenBank/DDBJ whole genome shotgun (WGS) entry which is preliminary data.</text>
</comment>
<keyword evidence="7 10" id="KW-0472">Membrane</keyword>
<keyword evidence="9 13" id="KW-0378">Hydrolase</keyword>
<keyword evidence="3" id="KW-1003">Cell membrane</keyword>
<evidence type="ECO:0000256" key="5">
    <source>
        <dbReference type="ARBA" id="ARBA00022692"/>
    </source>
</evidence>
<dbReference type="InterPro" id="IPR010627">
    <property type="entry name" value="Prepilin_pept_A24_N"/>
</dbReference>
<evidence type="ECO:0000313" key="13">
    <source>
        <dbReference type="EMBL" id="MDN3576815.1"/>
    </source>
</evidence>
<feature type="transmembrane region" description="Helical" evidence="10">
    <location>
        <begin position="184"/>
        <end position="206"/>
    </location>
</feature>
<evidence type="ECO:0000259" key="11">
    <source>
        <dbReference type="Pfam" id="PF01478"/>
    </source>
</evidence>
<evidence type="ECO:0000256" key="10">
    <source>
        <dbReference type="SAM" id="Phobius"/>
    </source>
</evidence>
<evidence type="ECO:0000256" key="4">
    <source>
        <dbReference type="ARBA" id="ARBA00022519"/>
    </source>
</evidence>
<dbReference type="RefSeq" id="WP_290332326.1">
    <property type="nucleotide sequence ID" value="NZ_JAUFPU010000007.1"/>
</dbReference>
<accession>A0ABT8B512</accession>
<sequence length="289" mass="31693">MTLLNLAGIEPAFFIVFSLCLGLIVGSFLNVVIHRLPKMMESEFRHECAVIDLPEDAEEPARPRYNLAVPRSACPGCGALITARDNIPVLSWLWLRGRCRHCQTAISPRYPLVELATGLLTAAMAWHFGPSLLAVGAILLVWFLVALFCIDADTYLLPDSLTLPLLWLGLLFNLHGIFVPLQDAVVGAMAGYLLLWLVYWAFKLVTGKDGMGYGDFKLLAALGSWMGWQCLPVIILMSSVAGAIIGISLTLLARRGWGKPLPFGPYLAIAGLATLFWGPQLQRLIWGGY</sequence>
<keyword evidence="4" id="KW-0997">Cell inner membrane</keyword>
<feature type="domain" description="Prepilin peptidase A24 N-terminal" evidence="12">
    <location>
        <begin position="21"/>
        <end position="128"/>
    </location>
</feature>
<feature type="transmembrane region" description="Helical" evidence="10">
    <location>
        <begin position="12"/>
        <end position="33"/>
    </location>
</feature>
<evidence type="ECO:0000256" key="1">
    <source>
        <dbReference type="ARBA" id="ARBA00004429"/>
    </source>
</evidence>
<feature type="transmembrane region" description="Helical" evidence="10">
    <location>
        <begin position="132"/>
        <end position="149"/>
    </location>
</feature>
<keyword evidence="9" id="KW-0511">Multifunctional enzyme</keyword>
<keyword evidence="5 9" id="KW-0812">Transmembrane</keyword>
<dbReference type="PRINTS" id="PR00864">
    <property type="entry name" value="PREPILNPTASE"/>
</dbReference>
<dbReference type="Proteomes" id="UP001180081">
    <property type="component" value="Unassembled WGS sequence"/>
</dbReference>
<evidence type="ECO:0000256" key="8">
    <source>
        <dbReference type="RuleBase" id="RU003793"/>
    </source>
</evidence>
<keyword evidence="9" id="KW-0489">Methyltransferase</keyword>
<comment type="function">
    <text evidence="9">Plays an essential role in type IV pili and type II pseudopili formation by proteolytically removing the leader sequence from substrate proteins and subsequently monomethylating the alpha-amino group of the newly exposed N-terminal phenylalanine.</text>
</comment>
<dbReference type="InterPro" id="IPR000045">
    <property type="entry name" value="Prepilin_IV_endopep_pep"/>
</dbReference>
<dbReference type="GO" id="GO:0016787">
    <property type="term" value="F:hydrolase activity"/>
    <property type="evidence" value="ECO:0007669"/>
    <property type="project" value="UniProtKB-KW"/>
</dbReference>
<gene>
    <name evidence="13" type="ORF">QWZ03_08565</name>
</gene>
<dbReference type="Gene3D" id="1.20.120.1220">
    <property type="match status" value="1"/>
</dbReference>
<dbReference type="EC" id="3.4.23.43" evidence="9"/>
<name>A0ABT8B512_9NEIS</name>
<dbReference type="EMBL" id="JAUFPU010000007">
    <property type="protein sequence ID" value="MDN3576815.1"/>
    <property type="molecule type" value="Genomic_DNA"/>
</dbReference>
<evidence type="ECO:0000259" key="12">
    <source>
        <dbReference type="Pfam" id="PF06750"/>
    </source>
</evidence>
<keyword evidence="6 10" id="KW-1133">Transmembrane helix</keyword>
<dbReference type="InterPro" id="IPR050882">
    <property type="entry name" value="Prepilin_peptidase/N-MTase"/>
</dbReference>
<proteinExistence type="inferred from homology"/>
<keyword evidence="9" id="KW-0645">Protease</keyword>
<dbReference type="InterPro" id="IPR014032">
    <property type="entry name" value="Peptidase_A24A_bac"/>
</dbReference>
<comment type="subcellular location">
    <subcellularLocation>
        <location evidence="1">Cell inner membrane</location>
        <topology evidence="1">Multi-pass membrane protein</topology>
    </subcellularLocation>
    <subcellularLocation>
        <location evidence="9">Cell membrane</location>
        <topology evidence="9">Multi-pass membrane protein</topology>
    </subcellularLocation>
</comment>
<evidence type="ECO:0000313" key="14">
    <source>
        <dbReference type="Proteomes" id="UP001180081"/>
    </source>
</evidence>
<comment type="similarity">
    <text evidence="2 8">Belongs to the peptidase A24 family.</text>
</comment>
<evidence type="ECO:0000256" key="9">
    <source>
        <dbReference type="RuleBase" id="RU003794"/>
    </source>
</evidence>
<dbReference type="PANTHER" id="PTHR30487">
    <property type="entry name" value="TYPE 4 PREPILIN-LIKE PROTEINS LEADER PEPTIDE-PROCESSING ENZYME"/>
    <property type="match status" value="1"/>
</dbReference>
<feature type="transmembrane region" description="Helical" evidence="10">
    <location>
        <begin position="263"/>
        <end position="281"/>
    </location>
</feature>
<comment type="catalytic activity">
    <reaction evidence="9">
        <text>Typically cleaves a -Gly-|-Phe- bond to release an N-terminal, basic peptide of 5-8 residues from type IV prepilin, and then N-methylates the new N-terminal amino group, the methyl donor being S-adenosyl-L-methionine.</text>
        <dbReference type="EC" id="3.4.23.43"/>
    </reaction>
</comment>
<keyword evidence="14" id="KW-1185">Reference proteome</keyword>
<dbReference type="EC" id="2.1.1.-" evidence="9"/>
<keyword evidence="9" id="KW-0808">Transferase</keyword>
<feature type="transmembrane region" description="Helical" evidence="10">
    <location>
        <begin position="218"/>
        <end position="251"/>
    </location>
</feature>
<evidence type="ECO:0000256" key="3">
    <source>
        <dbReference type="ARBA" id="ARBA00022475"/>
    </source>
</evidence>
<dbReference type="PANTHER" id="PTHR30487:SF0">
    <property type="entry name" value="PREPILIN LEADER PEPTIDASE_N-METHYLTRANSFERASE-RELATED"/>
    <property type="match status" value="1"/>
</dbReference>
<protein>
    <recommendedName>
        <fullName evidence="9">Prepilin leader peptidase/N-methyltransferase</fullName>
        <ecNumber evidence="9">2.1.1.-</ecNumber>
        <ecNumber evidence="9">3.4.23.43</ecNumber>
    </recommendedName>
</protein>
<feature type="transmembrane region" description="Helical" evidence="10">
    <location>
        <begin position="161"/>
        <end position="178"/>
    </location>
</feature>
<dbReference type="Pfam" id="PF06750">
    <property type="entry name" value="A24_N_bact"/>
    <property type="match status" value="1"/>
</dbReference>
<reference evidence="13" key="1">
    <citation type="journal article" date="2014" name="Int. J. Syst. Evol. Microbiol.">
        <title>Complete genome of a new Firmicutes species belonging to the dominant human colonic microbiota ('Ruminococcus bicirculans') reveals two chromosomes and a selective capacity to utilize plant glucans.</title>
        <authorList>
            <consortium name="NISC Comparative Sequencing Program"/>
            <person name="Wegmann U."/>
            <person name="Louis P."/>
            <person name="Goesmann A."/>
            <person name="Henrissat B."/>
            <person name="Duncan S.H."/>
            <person name="Flint H.J."/>
        </authorList>
    </citation>
    <scope>NUCLEOTIDE SEQUENCE</scope>
    <source>
        <strain evidence="13">CECT 7703</strain>
    </source>
</reference>
<dbReference type="Pfam" id="PF01478">
    <property type="entry name" value="Peptidase_A24"/>
    <property type="match status" value="1"/>
</dbReference>
<evidence type="ECO:0000256" key="2">
    <source>
        <dbReference type="ARBA" id="ARBA00005801"/>
    </source>
</evidence>
<feature type="domain" description="Prepilin type IV endopeptidase peptidase" evidence="11">
    <location>
        <begin position="138"/>
        <end position="247"/>
    </location>
</feature>
<evidence type="ECO:0000256" key="6">
    <source>
        <dbReference type="ARBA" id="ARBA00022989"/>
    </source>
</evidence>